<feature type="domain" description="Protein kinase" evidence="1">
    <location>
        <begin position="430"/>
        <end position="743"/>
    </location>
</feature>
<dbReference type="Gene3D" id="1.10.510.10">
    <property type="entry name" value="Transferase(Phosphotransferase) domain 1"/>
    <property type="match status" value="1"/>
</dbReference>
<dbReference type="RefSeq" id="XP_003041325.1">
    <property type="nucleotide sequence ID" value="XM_003041279.1"/>
</dbReference>
<dbReference type="AlphaFoldDB" id="C7ZK44"/>
<dbReference type="EMBL" id="GG698937">
    <property type="protein sequence ID" value="EEU35612.1"/>
    <property type="molecule type" value="Genomic_DNA"/>
</dbReference>
<dbReference type="KEGG" id="nhe:NECHADRAFT_72765"/>
<evidence type="ECO:0000313" key="2">
    <source>
        <dbReference type="EMBL" id="EEU35612.1"/>
    </source>
</evidence>
<evidence type="ECO:0000259" key="1">
    <source>
        <dbReference type="PROSITE" id="PS50011"/>
    </source>
</evidence>
<dbReference type="InterPro" id="IPR011009">
    <property type="entry name" value="Kinase-like_dom_sf"/>
</dbReference>
<dbReference type="InParanoid" id="C7ZK44"/>
<proteinExistence type="predicted"/>
<dbReference type="OrthoDB" id="1911848at2759"/>
<gene>
    <name evidence="2" type="ORF">NECHADRAFT_72765</name>
</gene>
<dbReference type="GO" id="GO:0004672">
    <property type="term" value="F:protein kinase activity"/>
    <property type="evidence" value="ECO:0007669"/>
    <property type="project" value="InterPro"/>
</dbReference>
<sequence length="758" mass="84894">MADADIVQSFNSGIEPGLHTPYTQVHVLLIHWEVNDLEGVEDEVQKLRDVFRTKYNYNSVIFRIPTDKSCRIRLNKEILGFVENQSQRDGLIIVYYAGHCGPGDHGQAEWAAFEDQKQPKLSWNEGQQLLFSAPGDVLLILDCCNASLIALGSKDEGSRFELIAASAKDGKTPVPGTKSFTTTLTKLLKLHADEGISSENLSSELREHRKITGMYRLLETPVFHNFVRKSPTSIQLQRLSDEHGFMTKPSGYLWFRVSLSGDVTGTQIAEWLKSAPPKHATAVRIEAVVSRARRIQEAFPKGSVFQDLSQAARDEIERRMRGLDTVMAAAAQYAKESTTIPPVEKADAIHRSLDEIEETVSTVCTAIETPLLLEDTATKDPSHPQDTTIDDNTPSLLAAADVGAALDLRQAILNEEACLYTVEISYKTIAFKTAKSRGGSNGTSNHSRFKYGTLAGQPVIMETYEYKEANDFSGEPQPQTLHQARRITGLLRHPKRTGFHILPCAGFFWNRGTRNEMGLVFDLPPAFDHSDGAGVETLLDLYKIHKLVPLGHRIHLAWAMTAAIEHFHRVGWVHKSIRSNNIAFAALPKISLTREDGEDENSLSPTLGDFDLSNPLLFGFEYSRAGDAATYLEEDHSRAKNLYRIPARWNKPTARFKKSHDVYSLGVVLFEIALWKDIESALRSFKQDPEKIAPSEVTQVLKEKCVKMLPHQVGAVFARCILTCLDFDTRTKGLSEYEMQRYFQRNIVEPMGKAVQRI</sequence>
<organism evidence="2 3">
    <name type="scientific">Fusarium vanettenii (strain ATCC MYA-4622 / CBS 123669 / FGSC 9596 / NRRL 45880 / 77-13-4)</name>
    <name type="common">Fusarium solani subsp. pisi</name>
    <dbReference type="NCBI Taxonomy" id="660122"/>
    <lineage>
        <taxon>Eukaryota</taxon>
        <taxon>Fungi</taxon>
        <taxon>Dikarya</taxon>
        <taxon>Ascomycota</taxon>
        <taxon>Pezizomycotina</taxon>
        <taxon>Sordariomycetes</taxon>
        <taxon>Hypocreomycetidae</taxon>
        <taxon>Hypocreales</taxon>
        <taxon>Nectriaceae</taxon>
        <taxon>Fusarium</taxon>
        <taxon>Fusarium solani species complex</taxon>
        <taxon>Fusarium vanettenii</taxon>
    </lineage>
</organism>
<name>C7ZK44_FUSV7</name>
<accession>C7ZK44</accession>
<dbReference type="eggNOG" id="ENOG502SIIF">
    <property type="taxonomic scope" value="Eukaryota"/>
</dbReference>
<protein>
    <recommendedName>
        <fullName evidence="1">Protein kinase domain-containing protein</fullName>
    </recommendedName>
</protein>
<reference evidence="2 3" key="1">
    <citation type="journal article" date="2009" name="PLoS Genet.">
        <title>The genome of Nectria haematococca: contribution of supernumerary chromosomes to gene expansion.</title>
        <authorList>
            <person name="Coleman J.J."/>
            <person name="Rounsley S.D."/>
            <person name="Rodriguez-Carres M."/>
            <person name="Kuo A."/>
            <person name="Wasmann C.C."/>
            <person name="Grimwood J."/>
            <person name="Schmutz J."/>
            <person name="Taga M."/>
            <person name="White G.J."/>
            <person name="Zhou S."/>
            <person name="Schwartz D.C."/>
            <person name="Freitag M."/>
            <person name="Ma L.J."/>
            <person name="Danchin E.G."/>
            <person name="Henrissat B."/>
            <person name="Coutinho P.M."/>
            <person name="Nelson D.R."/>
            <person name="Straney D."/>
            <person name="Napoli C.A."/>
            <person name="Barker B.M."/>
            <person name="Gribskov M."/>
            <person name="Rep M."/>
            <person name="Kroken S."/>
            <person name="Molnar I."/>
            <person name="Rensing C."/>
            <person name="Kennell J.C."/>
            <person name="Zamora J."/>
            <person name="Farman M.L."/>
            <person name="Selker E.U."/>
            <person name="Salamov A."/>
            <person name="Shapiro H."/>
            <person name="Pangilinan J."/>
            <person name="Lindquist E."/>
            <person name="Lamers C."/>
            <person name="Grigoriev I.V."/>
            <person name="Geiser D.M."/>
            <person name="Covert S.F."/>
            <person name="Temporini E."/>
            <person name="Vanetten H.D."/>
        </authorList>
    </citation>
    <scope>NUCLEOTIDE SEQUENCE [LARGE SCALE GENOMIC DNA]</scope>
    <source>
        <strain evidence="3">ATCC MYA-4622 / CBS 123669 / FGSC 9596 / NRRL 45880 / 77-13-4</strain>
    </source>
</reference>
<keyword evidence="3" id="KW-1185">Reference proteome</keyword>
<dbReference type="OMA" id="CCHASLI"/>
<dbReference type="InterPro" id="IPR000719">
    <property type="entry name" value="Prot_kinase_dom"/>
</dbReference>
<dbReference type="Proteomes" id="UP000005206">
    <property type="component" value="Chromosome 11"/>
</dbReference>
<dbReference type="PANTHER" id="PTHR37542:SF3">
    <property type="entry name" value="PRION-INHIBITION AND PROPAGATION HELO DOMAIN-CONTAINING PROTEIN"/>
    <property type="match status" value="1"/>
</dbReference>
<dbReference type="STRING" id="660122.C7ZK44"/>
<dbReference type="GeneID" id="9676123"/>
<evidence type="ECO:0000313" key="3">
    <source>
        <dbReference type="Proteomes" id="UP000005206"/>
    </source>
</evidence>
<dbReference type="GO" id="GO:0005524">
    <property type="term" value="F:ATP binding"/>
    <property type="evidence" value="ECO:0007669"/>
    <property type="project" value="InterPro"/>
</dbReference>
<dbReference type="PROSITE" id="PS50011">
    <property type="entry name" value="PROTEIN_KINASE_DOM"/>
    <property type="match status" value="1"/>
</dbReference>
<dbReference type="SUPFAM" id="SSF56112">
    <property type="entry name" value="Protein kinase-like (PK-like)"/>
    <property type="match status" value="1"/>
</dbReference>
<dbReference type="HOGENOM" id="CLU_019783_0_0_1"/>
<dbReference type="VEuPathDB" id="FungiDB:NECHADRAFT_72765"/>
<dbReference type="PANTHER" id="PTHR37542">
    <property type="entry name" value="HELO DOMAIN-CONTAINING PROTEIN-RELATED"/>
    <property type="match status" value="1"/>
</dbReference>